<protein>
    <submittedName>
        <fullName evidence="2">Uncharacterized protein</fullName>
    </submittedName>
</protein>
<keyword evidence="1" id="KW-1185">Reference proteome</keyword>
<proteinExistence type="predicted"/>
<evidence type="ECO:0000313" key="2">
    <source>
        <dbReference type="WBParaSite" id="ALUE_0001867801-mRNA-1"/>
    </source>
</evidence>
<dbReference type="AlphaFoldDB" id="A0A0M3IJ82"/>
<sequence>MGKRMLVEHRREINFRKTSLVDSLANAEAMECGHWGACGVAQWGSLLFLFPCRCIQQIAGSEGLVSSRYELSIFVISGP</sequence>
<accession>A0A0M3IJ82</accession>
<dbReference type="WBParaSite" id="ALUE_0001867801-mRNA-1">
    <property type="protein sequence ID" value="ALUE_0001867801-mRNA-1"/>
    <property type="gene ID" value="ALUE_0001867801"/>
</dbReference>
<dbReference type="Proteomes" id="UP000036681">
    <property type="component" value="Unplaced"/>
</dbReference>
<name>A0A0M3IJ82_ASCLU</name>
<organism evidence="1 2">
    <name type="scientific">Ascaris lumbricoides</name>
    <name type="common">Giant roundworm</name>
    <dbReference type="NCBI Taxonomy" id="6252"/>
    <lineage>
        <taxon>Eukaryota</taxon>
        <taxon>Metazoa</taxon>
        <taxon>Ecdysozoa</taxon>
        <taxon>Nematoda</taxon>
        <taxon>Chromadorea</taxon>
        <taxon>Rhabditida</taxon>
        <taxon>Spirurina</taxon>
        <taxon>Ascaridomorpha</taxon>
        <taxon>Ascaridoidea</taxon>
        <taxon>Ascarididae</taxon>
        <taxon>Ascaris</taxon>
    </lineage>
</organism>
<reference evidence="2" key="1">
    <citation type="submission" date="2017-02" db="UniProtKB">
        <authorList>
            <consortium name="WormBaseParasite"/>
        </authorList>
    </citation>
    <scope>IDENTIFICATION</scope>
</reference>
<evidence type="ECO:0000313" key="1">
    <source>
        <dbReference type="Proteomes" id="UP000036681"/>
    </source>
</evidence>